<keyword evidence="3" id="KW-1185">Reference proteome</keyword>
<feature type="chain" id="PRO_5045887379" evidence="1">
    <location>
        <begin position="30"/>
        <end position="440"/>
    </location>
</feature>
<protein>
    <submittedName>
        <fullName evidence="2">Uncharacterized protein</fullName>
    </submittedName>
</protein>
<evidence type="ECO:0000313" key="3">
    <source>
        <dbReference type="Proteomes" id="UP001589776"/>
    </source>
</evidence>
<accession>A0ABV6DU82</accession>
<name>A0ABV6DU82_9BACL</name>
<evidence type="ECO:0000313" key="2">
    <source>
        <dbReference type="EMBL" id="MFC0216220.1"/>
    </source>
</evidence>
<feature type="signal peptide" evidence="1">
    <location>
        <begin position="1"/>
        <end position="29"/>
    </location>
</feature>
<sequence>MFRKKMFATVVAAILLSALVIPAASPAPAAADSAISIVEDLPLYEEASRSSAVAGTISPQQVQVLAEQTVSKTTWYQISTWLGPKWIAPLLTLGPNTVMTDSFTVELRGEERLYKVPDEKQPTKDTIGAQSVKVDAYAELLDNYGGKKKAYRIDTWLGKRWIIPQGPHIPFLYDDARELKLEGPTLLFDSPAHINPFNRSHYSLLKIDAMLAPQTVRTLKRYTQSNNGAQWYEIDTYLGPKWIDLSLPSLPQIQVEKKAYSLKRITAAYNYPSDYATYLFALAPQEVESYETAGEWIHIHTTFGGDAWVRIKEPEQGPDSKYRMNITGQIDQVGNQGIILYEVSGSRNASRFNMEGYVALNQSVSSKIDVTLKLRFIHEDGREGEVHTVTVNNMGAGELRYFYINTGAINTEKTRFHVYTYTTSPASLTTQSIYDRFHQN</sequence>
<reference evidence="2 3" key="1">
    <citation type="submission" date="2024-09" db="EMBL/GenBank/DDBJ databases">
        <authorList>
            <person name="Sun Q."/>
            <person name="Mori K."/>
        </authorList>
    </citation>
    <scope>NUCLEOTIDE SEQUENCE [LARGE SCALE GENOMIC DNA]</scope>
    <source>
        <strain evidence="2 3">CCM 7759</strain>
    </source>
</reference>
<dbReference type="RefSeq" id="WP_377474178.1">
    <property type="nucleotide sequence ID" value="NZ_JBHLWN010000111.1"/>
</dbReference>
<gene>
    <name evidence="2" type="ORF">ACFFK0_27870</name>
</gene>
<dbReference type="EMBL" id="JBHLWN010000111">
    <property type="protein sequence ID" value="MFC0216220.1"/>
    <property type="molecule type" value="Genomic_DNA"/>
</dbReference>
<organism evidence="2 3">
    <name type="scientific">Paenibacillus chartarius</name>
    <dbReference type="NCBI Taxonomy" id="747481"/>
    <lineage>
        <taxon>Bacteria</taxon>
        <taxon>Bacillati</taxon>
        <taxon>Bacillota</taxon>
        <taxon>Bacilli</taxon>
        <taxon>Bacillales</taxon>
        <taxon>Paenibacillaceae</taxon>
        <taxon>Paenibacillus</taxon>
    </lineage>
</organism>
<comment type="caution">
    <text evidence="2">The sequence shown here is derived from an EMBL/GenBank/DDBJ whole genome shotgun (WGS) entry which is preliminary data.</text>
</comment>
<proteinExistence type="predicted"/>
<dbReference type="Proteomes" id="UP001589776">
    <property type="component" value="Unassembled WGS sequence"/>
</dbReference>
<evidence type="ECO:0000256" key="1">
    <source>
        <dbReference type="SAM" id="SignalP"/>
    </source>
</evidence>
<keyword evidence="1" id="KW-0732">Signal</keyword>